<proteinExistence type="predicted"/>
<evidence type="ECO:0000256" key="1">
    <source>
        <dbReference type="SAM" id="SignalP"/>
    </source>
</evidence>
<dbReference type="RefSeq" id="WP_380751540.1">
    <property type="nucleotide sequence ID" value="NZ_JBHULT010000008.1"/>
</dbReference>
<keyword evidence="1" id="KW-0732">Signal</keyword>
<reference evidence="3" key="1">
    <citation type="journal article" date="2019" name="Int. J. Syst. Evol. Microbiol.">
        <title>The Global Catalogue of Microorganisms (GCM) 10K type strain sequencing project: providing services to taxonomists for standard genome sequencing and annotation.</title>
        <authorList>
            <consortium name="The Broad Institute Genomics Platform"/>
            <consortium name="The Broad Institute Genome Sequencing Center for Infectious Disease"/>
            <person name="Wu L."/>
            <person name="Ma J."/>
        </authorList>
    </citation>
    <scope>NUCLEOTIDE SEQUENCE [LARGE SCALE GENOMIC DNA]</scope>
    <source>
        <strain evidence="3">KCTC 42585</strain>
    </source>
</reference>
<sequence>MKNKILPLVFLFFCINSVVYSQESDVDRFIADMLTLAGNFAQPAADGAAYQAGAGWFSSAESLEKWDFRVSVHGNALFIPDDEKNFSLQNSQLRLLEIEGAQSAEVPSAFGGFTDVYYTGEIGYTDPATGDPASETIRFKAFDGIDRDYVPHAFAQVAVGLPKGTEFTLRAMPEVTIDGVTASTFGAGLKHNFNQYFRNNYPGSFQIAAAIAYSKFFVEYDYKEITVENLVRMNNISVDADLWMLEAIGSKRWGAFELFGALGATRSQFDYEMGGGGIALGEVNSQLKNLGEAQTQLKADLGFNLHFSVFRISAMATGGDFFNANLGLHVKI</sequence>
<name>A0ABW5IYQ4_9FLAO</name>
<organism evidence="2 3">
    <name type="scientific">Salinimicrobium flavum</name>
    <dbReference type="NCBI Taxonomy" id="1737065"/>
    <lineage>
        <taxon>Bacteria</taxon>
        <taxon>Pseudomonadati</taxon>
        <taxon>Bacteroidota</taxon>
        <taxon>Flavobacteriia</taxon>
        <taxon>Flavobacteriales</taxon>
        <taxon>Flavobacteriaceae</taxon>
        <taxon>Salinimicrobium</taxon>
    </lineage>
</organism>
<feature type="signal peptide" evidence="1">
    <location>
        <begin position="1"/>
        <end position="21"/>
    </location>
</feature>
<dbReference type="InterPro" id="IPR046495">
    <property type="entry name" value="DUF6588"/>
</dbReference>
<keyword evidence="3" id="KW-1185">Reference proteome</keyword>
<evidence type="ECO:0000313" key="2">
    <source>
        <dbReference type="EMBL" id="MFD2518088.1"/>
    </source>
</evidence>
<dbReference type="EMBL" id="JBHULT010000008">
    <property type="protein sequence ID" value="MFD2518088.1"/>
    <property type="molecule type" value="Genomic_DNA"/>
</dbReference>
<protein>
    <submittedName>
        <fullName evidence="2">DUF6588 family protein</fullName>
    </submittedName>
</protein>
<accession>A0ABW5IYQ4</accession>
<gene>
    <name evidence="2" type="ORF">ACFSTG_09310</name>
</gene>
<evidence type="ECO:0000313" key="3">
    <source>
        <dbReference type="Proteomes" id="UP001597468"/>
    </source>
</evidence>
<dbReference type="Pfam" id="PF20230">
    <property type="entry name" value="DUF6588"/>
    <property type="match status" value="1"/>
</dbReference>
<dbReference type="Proteomes" id="UP001597468">
    <property type="component" value="Unassembled WGS sequence"/>
</dbReference>
<feature type="chain" id="PRO_5045498026" evidence="1">
    <location>
        <begin position="22"/>
        <end position="332"/>
    </location>
</feature>
<comment type="caution">
    <text evidence="2">The sequence shown here is derived from an EMBL/GenBank/DDBJ whole genome shotgun (WGS) entry which is preliminary data.</text>
</comment>